<dbReference type="Gene3D" id="1.10.10.10">
    <property type="entry name" value="Winged helix-like DNA-binding domain superfamily/Winged helix DNA-binding domain"/>
    <property type="match status" value="1"/>
</dbReference>
<feature type="domain" description="GIY-YIG" evidence="6">
    <location>
        <begin position="1"/>
        <end position="85"/>
    </location>
</feature>
<keyword evidence="8" id="KW-1185">Reference proteome</keyword>
<keyword evidence="2" id="KW-0540">Nuclease</keyword>
<dbReference type="EMBL" id="EF101928">
    <property type="protein sequence ID" value="ABT16682.1"/>
    <property type="molecule type" value="Genomic_DNA"/>
</dbReference>
<evidence type="ECO:0000313" key="8">
    <source>
        <dbReference type="Proteomes" id="UP000202420"/>
    </source>
</evidence>
<dbReference type="SMART" id="SM00465">
    <property type="entry name" value="GIYc"/>
    <property type="match status" value="1"/>
</dbReference>
<dbReference type="InterPro" id="IPR006350">
    <property type="entry name" value="Intron_endoG1"/>
</dbReference>
<gene>
    <name evidence="7" type="primary">Z548L</name>
    <name evidence="7" type="ORF">ATCV1_Z548L</name>
</gene>
<evidence type="ECO:0000256" key="1">
    <source>
        <dbReference type="ARBA" id="ARBA00010045"/>
    </source>
</evidence>
<keyword evidence="3" id="KW-0255">Endonuclease</keyword>
<dbReference type="InterPro" id="IPR035901">
    <property type="entry name" value="GIY-YIG_endonuc_sf"/>
</dbReference>
<dbReference type="GO" id="GO:0003677">
    <property type="term" value="F:DNA binding"/>
    <property type="evidence" value="ECO:0007669"/>
    <property type="project" value="InterPro"/>
</dbReference>
<feature type="compositionally biased region" description="Basic and acidic residues" evidence="5">
    <location>
        <begin position="123"/>
        <end position="160"/>
    </location>
</feature>
<dbReference type="SMART" id="SM00497">
    <property type="entry name" value="IENR1"/>
    <property type="match status" value="1"/>
</dbReference>
<evidence type="ECO:0000256" key="2">
    <source>
        <dbReference type="ARBA" id="ARBA00022722"/>
    </source>
</evidence>
<dbReference type="NCBIfam" id="TIGR01453">
    <property type="entry name" value="grpIintron_endo"/>
    <property type="match status" value="2"/>
</dbReference>
<dbReference type="SUPFAM" id="SSF64496">
    <property type="entry name" value="DNA-binding domain of intron-encoded endonucleases"/>
    <property type="match status" value="4"/>
</dbReference>
<dbReference type="OrthoDB" id="13560at10239"/>
<protein>
    <submittedName>
        <fullName evidence="7">Uncharacterized protein Z548L</fullName>
    </submittedName>
</protein>
<dbReference type="GO" id="GO:0016787">
    <property type="term" value="F:hydrolase activity"/>
    <property type="evidence" value="ECO:0007669"/>
    <property type="project" value="UniProtKB-KW"/>
</dbReference>
<dbReference type="Pfam" id="PF01541">
    <property type="entry name" value="GIY-YIG"/>
    <property type="match status" value="1"/>
</dbReference>
<dbReference type="RefSeq" id="YP_001427029.1">
    <property type="nucleotide sequence ID" value="NC_008724.1"/>
</dbReference>
<sequence>MGFIYMLTSPSGKSYIGQTTRTIEERLKQHQLPSNKCIAISNAIQKYGWENFEKHWYEVPDEELNEHEELMIEVLGTLSPSGYNLKGGGGNGKLSEETKNKISEANSGENNPMFGKCHTDETKKKFSEERSGEKNHMFGKHHAEETKKKLSEDRTGEKHHMFGKRGNQTYMFGKHHTEETKQKISKAVSGENNPMFGRTLEIHPMLGKHHSDITKQKISEALSGGKHPLSGKTGDDHHSSKTIHQYTKDGIYITSFGSCREAARVLNKSHTGISKCGIGKHSSAYGFKWSYTKL</sequence>
<dbReference type="Proteomes" id="UP000202420">
    <property type="component" value="Segment"/>
</dbReference>
<dbReference type="SMART" id="SM00496">
    <property type="entry name" value="IENR2"/>
    <property type="match status" value="5"/>
</dbReference>
<dbReference type="InterPro" id="IPR010896">
    <property type="entry name" value="NUMOD1"/>
</dbReference>
<dbReference type="InterPro" id="IPR000305">
    <property type="entry name" value="GIY-YIG_endonuc"/>
</dbReference>
<dbReference type="InterPro" id="IPR003611">
    <property type="entry name" value="NUMOD3"/>
</dbReference>
<dbReference type="InterPro" id="IPR036388">
    <property type="entry name" value="WH-like_DNA-bd_sf"/>
</dbReference>
<evidence type="ECO:0000256" key="5">
    <source>
        <dbReference type="SAM" id="MobiDB-lite"/>
    </source>
</evidence>
<evidence type="ECO:0000256" key="3">
    <source>
        <dbReference type="ARBA" id="ARBA00022759"/>
    </source>
</evidence>
<comment type="similarity">
    <text evidence="1">To endonucleases of group I introns of fungi and phage.</text>
</comment>
<feature type="region of interest" description="Disordered" evidence="5">
    <location>
        <begin position="123"/>
        <end position="161"/>
    </location>
</feature>
<evidence type="ECO:0000256" key="4">
    <source>
        <dbReference type="ARBA" id="ARBA00022801"/>
    </source>
</evidence>
<reference evidence="7 8" key="1">
    <citation type="submission" date="2006-09" db="EMBL/GenBank/DDBJ databases">
        <title>Sequence and annotation of the 288-kb ATCV-1 virus that infects an endosymbiotic Chlorella strain of the heliozoon Acanthocystis turfacea.</title>
        <authorList>
            <person name="Fitzgerald L.A."/>
            <person name="Graves M.V."/>
            <person name="Li X."/>
            <person name="Pfitzner A.J.P."/>
            <person name="Hartigan J."/>
            <person name="Van Etten J.L."/>
        </authorList>
    </citation>
    <scope>NUCLEOTIDE SEQUENCE [LARGE SCALE GENOMIC DNA]</scope>
    <source>
        <strain evidence="7 8">ATCV-1</strain>
    </source>
</reference>
<organism evidence="7 8">
    <name type="scientific">Chlorovirus heliozoae</name>
    <dbReference type="NCBI Taxonomy" id="322019"/>
    <lineage>
        <taxon>Viruses</taxon>
        <taxon>Varidnaviria</taxon>
        <taxon>Bamfordvirae</taxon>
        <taxon>Nucleocytoviricota</taxon>
        <taxon>Megaviricetes</taxon>
        <taxon>Algavirales</taxon>
        <taxon>Phycodnaviridae</taxon>
        <taxon>Chlorovirus</taxon>
    </lineage>
</organism>
<dbReference type="PROSITE" id="PS50164">
    <property type="entry name" value="GIY_YIG"/>
    <property type="match status" value="1"/>
</dbReference>
<name>A7K9F8_9PHYC</name>
<dbReference type="GeneID" id="5470691"/>
<dbReference type="InterPro" id="IPR003647">
    <property type="entry name" value="Intron_nuc_1_rpt"/>
</dbReference>
<accession>A7K9F8</accession>
<dbReference type="CDD" id="cd10443">
    <property type="entry name" value="GIY-YIG_HE_Tlr8p_PBC-V_like"/>
    <property type="match status" value="1"/>
</dbReference>
<evidence type="ECO:0000313" key="7">
    <source>
        <dbReference type="EMBL" id="ABT16682.1"/>
    </source>
</evidence>
<dbReference type="Pfam" id="PF07453">
    <property type="entry name" value="NUMOD1"/>
    <property type="match status" value="1"/>
</dbReference>
<evidence type="ECO:0000259" key="6">
    <source>
        <dbReference type="PROSITE" id="PS50164"/>
    </source>
</evidence>
<proteinExistence type="predicted"/>
<dbReference type="Pfam" id="PF07460">
    <property type="entry name" value="NUMOD3"/>
    <property type="match status" value="4"/>
</dbReference>
<keyword evidence="4" id="KW-0378">Hydrolase</keyword>
<dbReference type="KEGG" id="vg:5470691"/>
<dbReference type="GO" id="GO:0004519">
    <property type="term" value="F:endonuclease activity"/>
    <property type="evidence" value="ECO:0007669"/>
    <property type="project" value="UniProtKB-KW"/>
</dbReference>
<dbReference type="Gene3D" id="3.40.1440.10">
    <property type="entry name" value="GIY-YIG endonuclease"/>
    <property type="match status" value="1"/>
</dbReference>
<dbReference type="SUPFAM" id="SSF82771">
    <property type="entry name" value="GIY-YIG endonuclease"/>
    <property type="match status" value="1"/>
</dbReference>